<dbReference type="EMBL" id="GEEE01023645">
    <property type="protein sequence ID" value="JAP39580.1"/>
    <property type="molecule type" value="Transcribed_RNA"/>
</dbReference>
<feature type="transmembrane region" description="Helical" evidence="1">
    <location>
        <begin position="70"/>
        <end position="91"/>
    </location>
</feature>
<gene>
    <name evidence="2" type="ORF">TR88122</name>
</gene>
<keyword evidence="1" id="KW-0472">Membrane</keyword>
<sequence length="103" mass="11215">MFNGPLLGPVNWDPNRYPYPLVAMQNPGKSVTKLYMIGCNGTQARAVIAVIRAAVPFSGCAKSWPVTGWHIMRCAGMLPLLCGILVLVFAGPGCVCRTRRRCH</sequence>
<name>A0A0X3NJX9_SCHSO</name>
<dbReference type="AlphaFoldDB" id="A0A0X3NJX9"/>
<keyword evidence="1" id="KW-0812">Transmembrane</keyword>
<accession>A0A0X3NJX9</accession>
<protein>
    <submittedName>
        <fullName evidence="2">Uncharacterized protein</fullName>
    </submittedName>
</protein>
<evidence type="ECO:0000256" key="1">
    <source>
        <dbReference type="SAM" id="Phobius"/>
    </source>
</evidence>
<reference evidence="2" key="1">
    <citation type="submission" date="2016-01" db="EMBL/GenBank/DDBJ databases">
        <title>Reference transcriptome for the parasite Schistocephalus solidus: insights into the molecular evolution of parasitism.</title>
        <authorList>
            <person name="Hebert F.O."/>
            <person name="Grambauer S."/>
            <person name="Barber I."/>
            <person name="Landry C.R."/>
            <person name="Aubin-Horth N."/>
        </authorList>
    </citation>
    <scope>NUCLEOTIDE SEQUENCE</scope>
</reference>
<evidence type="ECO:0000313" key="2">
    <source>
        <dbReference type="EMBL" id="JAP39580.1"/>
    </source>
</evidence>
<proteinExistence type="predicted"/>
<keyword evidence="1" id="KW-1133">Transmembrane helix</keyword>
<organism evidence="2">
    <name type="scientific">Schistocephalus solidus</name>
    <name type="common">Tapeworm</name>
    <dbReference type="NCBI Taxonomy" id="70667"/>
    <lineage>
        <taxon>Eukaryota</taxon>
        <taxon>Metazoa</taxon>
        <taxon>Spiralia</taxon>
        <taxon>Lophotrochozoa</taxon>
        <taxon>Platyhelminthes</taxon>
        <taxon>Cestoda</taxon>
        <taxon>Eucestoda</taxon>
        <taxon>Diphyllobothriidea</taxon>
        <taxon>Diphyllobothriidae</taxon>
        <taxon>Schistocephalus</taxon>
    </lineage>
</organism>